<accession>A0A1Y0CWD0</accession>
<dbReference type="AlphaFoldDB" id="A0A1Y0CWD0"/>
<gene>
    <name evidence="4" type="ORF">CBP12_05410</name>
</gene>
<evidence type="ECO:0008006" key="6">
    <source>
        <dbReference type="Google" id="ProtNLM"/>
    </source>
</evidence>
<feature type="chain" id="PRO_5013299139" description="Esterase" evidence="3">
    <location>
        <begin position="20"/>
        <end position="315"/>
    </location>
</feature>
<dbReference type="EMBL" id="CP021376">
    <property type="protein sequence ID" value="ART79660.1"/>
    <property type="molecule type" value="Genomic_DNA"/>
</dbReference>
<protein>
    <recommendedName>
        <fullName evidence="6">Esterase</fullName>
    </recommendedName>
</protein>
<evidence type="ECO:0000313" key="4">
    <source>
        <dbReference type="EMBL" id="ART79660.1"/>
    </source>
</evidence>
<dbReference type="Proteomes" id="UP000243793">
    <property type="component" value="Chromosome"/>
</dbReference>
<name>A0A1Y0CWD0_9GAMM</name>
<evidence type="ECO:0000256" key="3">
    <source>
        <dbReference type="SAM" id="SignalP"/>
    </source>
</evidence>
<dbReference type="InterPro" id="IPR052558">
    <property type="entry name" value="Siderophore_Hydrolase_D"/>
</dbReference>
<reference evidence="5" key="1">
    <citation type="submission" date="2017-05" db="EMBL/GenBank/DDBJ databases">
        <authorList>
            <person name="Sung H."/>
        </authorList>
    </citation>
    <scope>NUCLEOTIDE SEQUENCE [LARGE SCALE GENOMIC DNA]</scope>
    <source>
        <strain evidence="5">AMac2203</strain>
    </source>
</reference>
<proteinExistence type="inferred from homology"/>
<organism evidence="4 5">
    <name type="scientific">Oceanisphaera avium</name>
    <dbReference type="NCBI Taxonomy" id="1903694"/>
    <lineage>
        <taxon>Bacteria</taxon>
        <taxon>Pseudomonadati</taxon>
        <taxon>Pseudomonadota</taxon>
        <taxon>Gammaproteobacteria</taxon>
        <taxon>Aeromonadales</taxon>
        <taxon>Aeromonadaceae</taxon>
        <taxon>Oceanisphaera</taxon>
    </lineage>
</organism>
<evidence type="ECO:0000256" key="1">
    <source>
        <dbReference type="ARBA" id="ARBA00005622"/>
    </source>
</evidence>
<dbReference type="PANTHER" id="PTHR40841">
    <property type="entry name" value="SIDEROPHORE TRIACETYLFUSARININE C ESTERASE"/>
    <property type="match status" value="1"/>
</dbReference>
<dbReference type="Gene3D" id="3.40.50.1820">
    <property type="entry name" value="alpha/beta hydrolase"/>
    <property type="match status" value="1"/>
</dbReference>
<sequence>MKKIFIICCCLWVATEVVADSNVIKKSLIKPISSTQGGAEFYDFQSFSLSSIDQERHYRITVATPQAPAPKHGYPVLYMLDGNAVLPALTNEMFAALQGSDWPVIVTLSYEIDRQVARVYDYTPSPLNPSSAPDISQFTGRGRESMAEQRLATKSYGGANYGGAELFWQFIEHRIKPNVAKRVQIDKERQSLWGHSFGGLFVLHTLFNHPTSFKNYIAVDPSLWWQQGQILTAESAFIHREQRPVINLLVQSSASRREGSVLAEDSLRQLAKRLSTLPELNVQYHDYFSHHHGSVRSASIPAALRMAQTNIKLTE</sequence>
<dbReference type="KEGG" id="ocm:CBP12_05410"/>
<dbReference type="RefSeq" id="WP_086963532.1">
    <property type="nucleotide sequence ID" value="NZ_CP021376.1"/>
</dbReference>
<dbReference type="OrthoDB" id="9784036at2"/>
<keyword evidence="5" id="KW-1185">Reference proteome</keyword>
<dbReference type="SUPFAM" id="SSF53474">
    <property type="entry name" value="alpha/beta-Hydrolases"/>
    <property type="match status" value="1"/>
</dbReference>
<evidence type="ECO:0000256" key="2">
    <source>
        <dbReference type="ARBA" id="ARBA00022801"/>
    </source>
</evidence>
<evidence type="ECO:0000313" key="5">
    <source>
        <dbReference type="Proteomes" id="UP000243793"/>
    </source>
</evidence>
<keyword evidence="3" id="KW-0732">Signal</keyword>
<feature type="signal peptide" evidence="3">
    <location>
        <begin position="1"/>
        <end position="19"/>
    </location>
</feature>
<dbReference type="Pfam" id="PF00756">
    <property type="entry name" value="Esterase"/>
    <property type="match status" value="1"/>
</dbReference>
<comment type="similarity">
    <text evidence="1">Belongs to the esterase D family.</text>
</comment>
<dbReference type="InterPro" id="IPR000801">
    <property type="entry name" value="Esterase-like"/>
</dbReference>
<dbReference type="GO" id="GO:0016788">
    <property type="term" value="F:hydrolase activity, acting on ester bonds"/>
    <property type="evidence" value="ECO:0007669"/>
    <property type="project" value="TreeGrafter"/>
</dbReference>
<dbReference type="InterPro" id="IPR029058">
    <property type="entry name" value="AB_hydrolase_fold"/>
</dbReference>
<dbReference type="PANTHER" id="PTHR40841:SF2">
    <property type="entry name" value="SIDEROPHORE-DEGRADING ESTERASE (EUROFUNG)"/>
    <property type="match status" value="1"/>
</dbReference>
<keyword evidence="2" id="KW-0378">Hydrolase</keyword>